<organism evidence="2 3">
    <name type="scientific">Cinara cedri</name>
    <dbReference type="NCBI Taxonomy" id="506608"/>
    <lineage>
        <taxon>Eukaryota</taxon>
        <taxon>Metazoa</taxon>
        <taxon>Ecdysozoa</taxon>
        <taxon>Arthropoda</taxon>
        <taxon>Hexapoda</taxon>
        <taxon>Insecta</taxon>
        <taxon>Pterygota</taxon>
        <taxon>Neoptera</taxon>
        <taxon>Paraneoptera</taxon>
        <taxon>Hemiptera</taxon>
        <taxon>Sternorrhyncha</taxon>
        <taxon>Aphidomorpha</taxon>
        <taxon>Aphidoidea</taxon>
        <taxon>Aphididae</taxon>
        <taxon>Lachninae</taxon>
        <taxon>Cinara</taxon>
    </lineage>
</organism>
<reference evidence="2 3" key="1">
    <citation type="submission" date="2019-08" db="EMBL/GenBank/DDBJ databases">
        <authorList>
            <person name="Alioto T."/>
            <person name="Alioto T."/>
            <person name="Gomez Garrido J."/>
        </authorList>
    </citation>
    <scope>NUCLEOTIDE SEQUENCE [LARGE SCALE GENOMIC DNA]</scope>
</reference>
<sequence>MDSSIEFAHKYLTNTEVVPDTGQPPHLDNGKVRLPVVLYPPDEGFWSVCTCVLGFLASMILDGVCLSLFLYDSRVGMTEQVSRPMLALEHLAIICLCRHLIGCIIILQSPMFNNYLFTEPFTCAYINRYGFRYCLFFGSVLSVTWITTLLLLSERKLPVEQLYFVLAAVVGGIGIGMIKTAFVVLISSLFLVNRQYGHLCLQLGSSVGMLIIPPITEFSIIRVDWKSSMYLHLVSMCFTLIIWLLVTTPVPLIICDETSEHANFQRHVSGGFVGTVANKKSRFMPITEQTPLCSSRSDNEPVGLNAIWLYENKIIGRTCVRNLTNIFKDRTIGGRPMYRHDILFESNIMLLAANLKSHKLNPNPVLTSVLTVDDVNDEKHNRFRLCSIAVTRVLKSMFNMSIWRHKRFLAFAVSEALVESSYLIPFVFIKGIVGQKTSAEAMITLIAGCLGLLVGRGVGFLLHETSSTCVPMYHVCLVLFANSLSLLLCSKTINVFVNILPCFGLYGFTRGYYESMRNTVFCLGVFPLKKFINVRGQIALVRAISSCLGLLSAITILENTLNMANVYMFAASLAAFGGLFLALLN</sequence>
<feature type="transmembrane region" description="Helical" evidence="1">
    <location>
        <begin position="228"/>
        <end position="246"/>
    </location>
</feature>
<feature type="transmembrane region" description="Helical" evidence="1">
    <location>
        <begin position="91"/>
        <end position="110"/>
    </location>
</feature>
<proteinExistence type="predicted"/>
<feature type="transmembrane region" description="Helical" evidence="1">
    <location>
        <begin position="441"/>
        <end position="463"/>
    </location>
</feature>
<evidence type="ECO:0000313" key="3">
    <source>
        <dbReference type="Proteomes" id="UP000325440"/>
    </source>
</evidence>
<keyword evidence="3" id="KW-1185">Reference proteome</keyword>
<feature type="transmembrane region" description="Helical" evidence="1">
    <location>
        <begin position="196"/>
        <end position="216"/>
    </location>
</feature>
<keyword evidence="1" id="KW-1133">Transmembrane helix</keyword>
<dbReference type="PANTHER" id="PTHR11360">
    <property type="entry name" value="MONOCARBOXYLATE TRANSPORTER"/>
    <property type="match status" value="1"/>
</dbReference>
<feature type="transmembrane region" description="Helical" evidence="1">
    <location>
        <begin position="563"/>
        <end position="584"/>
    </location>
</feature>
<feature type="transmembrane region" description="Helical" evidence="1">
    <location>
        <begin position="539"/>
        <end position="557"/>
    </location>
</feature>
<dbReference type="InterPro" id="IPR050327">
    <property type="entry name" value="Proton-linked_MCT"/>
</dbReference>
<protein>
    <submittedName>
        <fullName evidence="2">Major facilitator superfamily domain</fullName>
    </submittedName>
</protein>
<evidence type="ECO:0000256" key="1">
    <source>
        <dbReference type="SAM" id="Phobius"/>
    </source>
</evidence>
<dbReference type="AlphaFoldDB" id="A0A5E4MD48"/>
<keyword evidence="1" id="KW-0472">Membrane</keyword>
<keyword evidence="1" id="KW-0812">Transmembrane</keyword>
<accession>A0A5E4MD48</accession>
<dbReference type="PANTHER" id="PTHR11360:SF284">
    <property type="entry name" value="EG:103B4.3 PROTEIN-RELATED"/>
    <property type="match status" value="1"/>
</dbReference>
<dbReference type="SUPFAM" id="SSF103473">
    <property type="entry name" value="MFS general substrate transporter"/>
    <property type="match status" value="1"/>
</dbReference>
<dbReference type="EMBL" id="CABPRJ010000508">
    <property type="protein sequence ID" value="VVC30192.1"/>
    <property type="molecule type" value="Genomic_DNA"/>
</dbReference>
<dbReference type="OrthoDB" id="6628064at2759"/>
<feature type="transmembrane region" description="Helical" evidence="1">
    <location>
        <begin position="164"/>
        <end position="190"/>
    </location>
</feature>
<feature type="transmembrane region" description="Helical" evidence="1">
    <location>
        <begin position="483"/>
        <end position="508"/>
    </location>
</feature>
<gene>
    <name evidence="2" type="ORF">CINCED_3A003783</name>
</gene>
<feature type="transmembrane region" description="Helical" evidence="1">
    <location>
        <begin position="408"/>
        <end position="429"/>
    </location>
</feature>
<name>A0A5E4MD48_9HEMI</name>
<feature type="transmembrane region" description="Helical" evidence="1">
    <location>
        <begin position="130"/>
        <end position="152"/>
    </location>
</feature>
<evidence type="ECO:0000313" key="2">
    <source>
        <dbReference type="EMBL" id="VVC30192.1"/>
    </source>
</evidence>
<dbReference type="InterPro" id="IPR036259">
    <property type="entry name" value="MFS_trans_sf"/>
</dbReference>
<feature type="transmembrane region" description="Helical" evidence="1">
    <location>
        <begin position="45"/>
        <end position="71"/>
    </location>
</feature>
<dbReference type="Proteomes" id="UP000325440">
    <property type="component" value="Unassembled WGS sequence"/>
</dbReference>